<sequence length="156" mass="17144">MSEITFKDARYYDLITKEQLQPGHTILLSLKGQPAGVMTPAVQWAKDNLENTVVVYGTVDDLQSIHKEISTCDQPVAVVLTGGYHATYELTHWARENNVVVFLASDTNAPRPRYAVLLGTCLIQLTYDQTGRVSSATAIRNQATASGWVIDFTADA</sequence>
<name>A0A173GDB7_9CAUD</name>
<protein>
    <submittedName>
        <fullName evidence="1">Uncharacterized protein</fullName>
    </submittedName>
</protein>
<evidence type="ECO:0000313" key="1">
    <source>
        <dbReference type="EMBL" id="ANH51543.1"/>
    </source>
</evidence>
<accession>A0A173GDB7</accession>
<dbReference type="EMBL" id="KU886223">
    <property type="protein sequence ID" value="ANH51543.1"/>
    <property type="molecule type" value="Genomic_DNA"/>
</dbReference>
<keyword evidence="2" id="KW-1185">Reference proteome</keyword>
<gene>
    <name evidence="1" type="ORF">SIMMY50_81</name>
</gene>
<organism evidence="1 2">
    <name type="scientific">Erwinia phage vB_EamM_Simmy50</name>
    <dbReference type="NCBI Taxonomy" id="1815988"/>
    <lineage>
        <taxon>Viruses</taxon>
        <taxon>Duplodnaviria</taxon>
        <taxon>Heunggongvirae</taxon>
        <taxon>Uroviricota</taxon>
        <taxon>Caudoviricetes</taxon>
        <taxon>Chimalliviridae</taxon>
        <taxon>Agricanvirus</taxon>
        <taxon>Agricanvirus simmy50</taxon>
    </lineage>
</organism>
<evidence type="ECO:0000313" key="2">
    <source>
        <dbReference type="Proteomes" id="UP000222975"/>
    </source>
</evidence>
<dbReference type="Proteomes" id="UP000222975">
    <property type="component" value="Segment"/>
</dbReference>
<proteinExistence type="predicted"/>
<reference evidence="2" key="1">
    <citation type="submission" date="2016-03" db="EMBL/GenBank/DDBJ databases">
        <authorList>
            <person name="Sharma R."/>
            <person name="Simister A.R."/>
            <person name="Berg J.A."/>
            <person name="Jensen G.L."/>
            <person name="Keele B.R."/>
            <person name="Ward M.E.H."/>
            <person name="Breakwell D.P."/>
            <person name="Hope S."/>
            <person name="Grose J.H."/>
        </authorList>
    </citation>
    <scope>NUCLEOTIDE SEQUENCE [LARGE SCALE GENOMIC DNA]</scope>
</reference>